<dbReference type="Pfam" id="PF13927">
    <property type="entry name" value="Ig_3"/>
    <property type="match status" value="3"/>
</dbReference>
<dbReference type="InterPro" id="IPR036179">
    <property type="entry name" value="Ig-like_dom_sf"/>
</dbReference>
<dbReference type="SMART" id="SM00408">
    <property type="entry name" value="IGc2"/>
    <property type="match status" value="6"/>
</dbReference>
<comment type="subcellular location">
    <subcellularLocation>
        <location evidence="1">Membrane</location>
        <topology evidence="1">Single-pass type I membrane protein</topology>
    </subcellularLocation>
</comment>
<dbReference type="InterPro" id="IPR013098">
    <property type="entry name" value="Ig_I-set"/>
</dbReference>
<keyword evidence="4" id="KW-0325">Glycoprotein</keyword>
<dbReference type="SUPFAM" id="SSF48726">
    <property type="entry name" value="Immunoglobulin"/>
    <property type="match status" value="6"/>
</dbReference>
<proteinExistence type="predicted"/>
<keyword evidence="8" id="KW-1185">Reference proteome</keyword>
<dbReference type="Pfam" id="PF13895">
    <property type="entry name" value="Ig_2"/>
    <property type="match status" value="1"/>
</dbReference>
<evidence type="ECO:0000256" key="2">
    <source>
        <dbReference type="ARBA" id="ARBA00023136"/>
    </source>
</evidence>
<dbReference type="GO" id="GO:0098609">
    <property type="term" value="P:cell-cell adhesion"/>
    <property type="evidence" value="ECO:0007669"/>
    <property type="project" value="TreeGrafter"/>
</dbReference>
<feature type="domain" description="Ig-like" evidence="6">
    <location>
        <begin position="346"/>
        <end position="445"/>
    </location>
</feature>
<dbReference type="InterPro" id="IPR007110">
    <property type="entry name" value="Ig-like_dom"/>
</dbReference>
<organism evidence="7 8">
    <name type="scientific">Acropora cervicornis</name>
    <name type="common">Staghorn coral</name>
    <dbReference type="NCBI Taxonomy" id="6130"/>
    <lineage>
        <taxon>Eukaryota</taxon>
        <taxon>Metazoa</taxon>
        <taxon>Cnidaria</taxon>
        <taxon>Anthozoa</taxon>
        <taxon>Hexacorallia</taxon>
        <taxon>Scleractinia</taxon>
        <taxon>Astrocoeniina</taxon>
        <taxon>Acroporidae</taxon>
        <taxon>Acropora</taxon>
    </lineage>
</organism>
<protein>
    <submittedName>
        <fullName evidence="7">Hemicentin-1</fullName>
    </submittedName>
</protein>
<reference evidence="7" key="2">
    <citation type="journal article" date="2023" name="Science">
        <title>Genomic signatures of disease resistance in endangered staghorn corals.</title>
        <authorList>
            <person name="Vollmer S.V."/>
            <person name="Selwyn J.D."/>
            <person name="Despard B.A."/>
            <person name="Roesel C.L."/>
        </authorList>
    </citation>
    <scope>NUCLEOTIDE SEQUENCE</scope>
    <source>
        <strain evidence="7">K2</strain>
    </source>
</reference>
<comment type="caution">
    <text evidence="7">The sequence shown here is derived from an EMBL/GenBank/DDBJ whole genome shotgun (WGS) entry which is preliminary data.</text>
</comment>
<feature type="domain" description="Ig-like" evidence="6">
    <location>
        <begin position="98"/>
        <end position="173"/>
    </location>
</feature>
<dbReference type="Pfam" id="PF07679">
    <property type="entry name" value="I-set"/>
    <property type="match status" value="1"/>
</dbReference>
<dbReference type="GO" id="GO:0005886">
    <property type="term" value="C:plasma membrane"/>
    <property type="evidence" value="ECO:0007669"/>
    <property type="project" value="TreeGrafter"/>
</dbReference>
<feature type="non-terminal residue" evidence="7">
    <location>
        <position position="1"/>
    </location>
</feature>
<feature type="domain" description="Ig-like" evidence="6">
    <location>
        <begin position="257"/>
        <end position="341"/>
    </location>
</feature>
<dbReference type="Proteomes" id="UP001249851">
    <property type="component" value="Unassembled WGS sequence"/>
</dbReference>
<dbReference type="CDD" id="cd00096">
    <property type="entry name" value="Ig"/>
    <property type="match status" value="1"/>
</dbReference>
<dbReference type="InterPro" id="IPR051275">
    <property type="entry name" value="Cell_adhesion_signaling"/>
</dbReference>
<dbReference type="AlphaFoldDB" id="A0AAD9QSH8"/>
<evidence type="ECO:0000256" key="4">
    <source>
        <dbReference type="ARBA" id="ARBA00023180"/>
    </source>
</evidence>
<evidence type="ECO:0000259" key="6">
    <source>
        <dbReference type="PROSITE" id="PS50835"/>
    </source>
</evidence>
<evidence type="ECO:0000256" key="3">
    <source>
        <dbReference type="ARBA" id="ARBA00023157"/>
    </source>
</evidence>
<dbReference type="InterPro" id="IPR003598">
    <property type="entry name" value="Ig_sub2"/>
</dbReference>
<evidence type="ECO:0000313" key="8">
    <source>
        <dbReference type="Proteomes" id="UP001249851"/>
    </source>
</evidence>
<dbReference type="PANTHER" id="PTHR11640">
    <property type="entry name" value="NEPHRIN"/>
    <property type="match status" value="1"/>
</dbReference>
<dbReference type="EMBL" id="JARQWQ010000016">
    <property type="protein sequence ID" value="KAK2566577.1"/>
    <property type="molecule type" value="Genomic_DNA"/>
</dbReference>
<dbReference type="GO" id="GO:0005911">
    <property type="term" value="C:cell-cell junction"/>
    <property type="evidence" value="ECO:0007669"/>
    <property type="project" value="TreeGrafter"/>
</dbReference>
<evidence type="ECO:0000256" key="1">
    <source>
        <dbReference type="ARBA" id="ARBA00004479"/>
    </source>
</evidence>
<dbReference type="GO" id="GO:0050839">
    <property type="term" value="F:cell adhesion molecule binding"/>
    <property type="evidence" value="ECO:0007669"/>
    <property type="project" value="TreeGrafter"/>
</dbReference>
<name>A0AAD9QSH8_ACRCE</name>
<dbReference type="PROSITE" id="PS50835">
    <property type="entry name" value="IG_LIKE"/>
    <property type="match status" value="6"/>
</dbReference>
<dbReference type="InterPro" id="IPR013783">
    <property type="entry name" value="Ig-like_fold"/>
</dbReference>
<keyword evidence="3" id="KW-1015">Disulfide bond</keyword>
<gene>
    <name evidence="7" type="ORF">P5673_009209</name>
</gene>
<dbReference type="Gene3D" id="2.60.40.10">
    <property type="entry name" value="Immunoglobulins"/>
    <property type="match status" value="6"/>
</dbReference>
<accession>A0AAD9QSH8</accession>
<sequence>ELNEHDTKLLLCVASGNPKPSYTWKKNGVIIQQHQGSNYTITSAKKEDRGQYTCEAVVSIPELSFTHYASYTVDVKVKCKYQLYSRSDEKFHLGLTDEGNDASFTCNAEAYPMPITFNWFKNLAKISENAEFSIVSSGSESRLTVRQITKDSDSSYSCSGQNTVGTGEKKSVFLKVRYPPKIVTVTTSPLKVNEGQNGFPDPTFSWKFNNRVLNGALKSEFLLANAEVKDSGNYTCIVTNSKGTNHFTKVVNVHYKPTVTHFTAGNAENSAVQGGVVTLTCSANGFPIPQYIIKRNKTELTIDDPGTVVVRNVQLSAESDTYSCEPFNDQGRGPIKELKIAVYVPPNFPAISLSRASKTENDTHTFSCTAEGKPQARILWMLNRKNLTDTPPYNISESFSKVQDSKLYKTLGYLTITSITWKEKGLYSCVAYNPAGQMAHSAELNDHPKSQTLAEGQDVTFYCKMIGNPRTVRHKWQFNGVDIPAASCDNGCSSLSYTKRGVTEQDAGLYSCIGGNELGYGPPATAELFVK</sequence>
<keyword evidence="2" id="KW-0472">Membrane</keyword>
<evidence type="ECO:0000256" key="5">
    <source>
        <dbReference type="ARBA" id="ARBA00023319"/>
    </source>
</evidence>
<keyword evidence="5" id="KW-0393">Immunoglobulin domain</keyword>
<dbReference type="PANTHER" id="PTHR11640:SF158">
    <property type="entry name" value="V-SET AND IMMUNOGLOBULIN DOMAIN-CONTAINING PROTEIN 10-LIKE 2"/>
    <property type="match status" value="1"/>
</dbReference>
<feature type="non-terminal residue" evidence="7">
    <location>
        <position position="531"/>
    </location>
</feature>
<evidence type="ECO:0000313" key="7">
    <source>
        <dbReference type="EMBL" id="KAK2566577.1"/>
    </source>
</evidence>
<feature type="domain" description="Ig-like" evidence="6">
    <location>
        <begin position="1"/>
        <end position="64"/>
    </location>
</feature>
<feature type="domain" description="Ig-like" evidence="6">
    <location>
        <begin position="200"/>
        <end position="252"/>
    </location>
</feature>
<reference evidence="7" key="1">
    <citation type="journal article" date="2023" name="G3 (Bethesda)">
        <title>Whole genome assembly and annotation of the endangered Caribbean coral Acropora cervicornis.</title>
        <authorList>
            <person name="Selwyn J.D."/>
            <person name="Vollmer S.V."/>
        </authorList>
    </citation>
    <scope>NUCLEOTIDE SEQUENCE</scope>
    <source>
        <strain evidence="7">K2</strain>
    </source>
</reference>
<dbReference type="InterPro" id="IPR003599">
    <property type="entry name" value="Ig_sub"/>
</dbReference>
<dbReference type="SMART" id="SM00409">
    <property type="entry name" value="IG"/>
    <property type="match status" value="6"/>
</dbReference>
<feature type="domain" description="Ig-like" evidence="6">
    <location>
        <begin position="448"/>
        <end position="512"/>
    </location>
</feature>